<dbReference type="Gene3D" id="1.10.1740.10">
    <property type="match status" value="1"/>
</dbReference>
<dbReference type="EMBL" id="BSKJ01000013">
    <property type="protein sequence ID" value="GLO37807.1"/>
    <property type="molecule type" value="Genomic_DNA"/>
</dbReference>
<dbReference type="GO" id="GO:0016987">
    <property type="term" value="F:sigma factor activity"/>
    <property type="evidence" value="ECO:0007669"/>
    <property type="project" value="UniProtKB-KW"/>
</dbReference>
<dbReference type="GO" id="GO:0006352">
    <property type="term" value="P:DNA-templated transcription initiation"/>
    <property type="evidence" value="ECO:0007669"/>
    <property type="project" value="InterPro"/>
</dbReference>
<dbReference type="PANTHER" id="PTHR43133:SF63">
    <property type="entry name" value="RNA POLYMERASE SIGMA FACTOR FECI-RELATED"/>
    <property type="match status" value="1"/>
</dbReference>
<proteinExistence type="inferred from homology"/>
<evidence type="ECO:0000259" key="6">
    <source>
        <dbReference type="Pfam" id="PF08281"/>
    </source>
</evidence>
<name>A0AA37RFJ3_PSEPU</name>
<organism evidence="7 8">
    <name type="scientific">Pseudomonas putida</name>
    <name type="common">Arthrobacter siderocapsulatus</name>
    <dbReference type="NCBI Taxonomy" id="303"/>
    <lineage>
        <taxon>Bacteria</taxon>
        <taxon>Pseudomonadati</taxon>
        <taxon>Pseudomonadota</taxon>
        <taxon>Gammaproteobacteria</taxon>
        <taxon>Pseudomonadales</taxon>
        <taxon>Pseudomonadaceae</taxon>
        <taxon>Pseudomonas</taxon>
    </lineage>
</organism>
<sequence>MAAPFASESTMSTPNHLFTAMFAQHYQWLRSRVSRTLGCRFRADDVAADTFVRVLRMDDLSSIREPKTLLSTIAKRLIIDSWRREDIERAFLASLATEPHNTVVDPEEHAQVMQYIVALDKALSAVSRQAKQAFVLSLFDGLTYEQIGRALGISKSRVHQHMEKAYMAAFQVMPHE</sequence>
<dbReference type="GO" id="GO:0003677">
    <property type="term" value="F:DNA binding"/>
    <property type="evidence" value="ECO:0007669"/>
    <property type="project" value="InterPro"/>
</dbReference>
<evidence type="ECO:0000256" key="4">
    <source>
        <dbReference type="ARBA" id="ARBA00023163"/>
    </source>
</evidence>
<reference evidence="7" key="1">
    <citation type="submission" date="2023-01" db="EMBL/GenBank/DDBJ databases">
        <title>Whole-genome sequence of Pseudomonas putida NBRC 14671.</title>
        <authorList>
            <person name="Morohoshi T."/>
            <person name="Someya N."/>
        </authorList>
    </citation>
    <scope>NUCLEOTIDE SEQUENCE</scope>
    <source>
        <strain evidence="7">NBRC 14671</strain>
    </source>
</reference>
<dbReference type="InterPro" id="IPR007627">
    <property type="entry name" value="RNA_pol_sigma70_r2"/>
</dbReference>
<dbReference type="InterPro" id="IPR039425">
    <property type="entry name" value="RNA_pol_sigma-70-like"/>
</dbReference>
<comment type="caution">
    <text evidence="7">The sequence shown here is derived from an EMBL/GenBank/DDBJ whole genome shotgun (WGS) entry which is preliminary data.</text>
</comment>
<dbReference type="AlphaFoldDB" id="A0AA37RFJ3"/>
<evidence type="ECO:0000313" key="7">
    <source>
        <dbReference type="EMBL" id="GLO37807.1"/>
    </source>
</evidence>
<evidence type="ECO:0000313" key="8">
    <source>
        <dbReference type="Proteomes" id="UP001161257"/>
    </source>
</evidence>
<keyword evidence="3" id="KW-0731">Sigma factor</keyword>
<dbReference type="Gene3D" id="1.10.10.10">
    <property type="entry name" value="Winged helix-like DNA-binding domain superfamily/Winged helix DNA-binding domain"/>
    <property type="match status" value="1"/>
</dbReference>
<dbReference type="Proteomes" id="UP001161257">
    <property type="component" value="Unassembled WGS sequence"/>
</dbReference>
<evidence type="ECO:0000259" key="5">
    <source>
        <dbReference type="Pfam" id="PF04542"/>
    </source>
</evidence>
<evidence type="ECO:0000256" key="2">
    <source>
        <dbReference type="ARBA" id="ARBA00023015"/>
    </source>
</evidence>
<dbReference type="PANTHER" id="PTHR43133">
    <property type="entry name" value="RNA POLYMERASE ECF-TYPE SIGMA FACTO"/>
    <property type="match status" value="1"/>
</dbReference>
<evidence type="ECO:0000256" key="1">
    <source>
        <dbReference type="ARBA" id="ARBA00010641"/>
    </source>
</evidence>
<dbReference type="SUPFAM" id="SSF88946">
    <property type="entry name" value="Sigma2 domain of RNA polymerase sigma factors"/>
    <property type="match status" value="1"/>
</dbReference>
<dbReference type="InterPro" id="IPR036388">
    <property type="entry name" value="WH-like_DNA-bd_sf"/>
</dbReference>
<accession>A0AA37RFJ3</accession>
<feature type="domain" description="RNA polymerase sigma-70 region 2" evidence="5">
    <location>
        <begin position="21"/>
        <end position="86"/>
    </location>
</feature>
<comment type="similarity">
    <text evidence="1">Belongs to the sigma-70 factor family. ECF subfamily.</text>
</comment>
<feature type="domain" description="RNA polymerase sigma factor 70 region 4 type 2" evidence="6">
    <location>
        <begin position="117"/>
        <end position="166"/>
    </location>
</feature>
<dbReference type="SUPFAM" id="SSF88659">
    <property type="entry name" value="Sigma3 and sigma4 domains of RNA polymerase sigma factors"/>
    <property type="match status" value="1"/>
</dbReference>
<gene>
    <name evidence="7" type="ORF">PPUN14671_46440</name>
</gene>
<dbReference type="Pfam" id="PF04542">
    <property type="entry name" value="Sigma70_r2"/>
    <property type="match status" value="1"/>
</dbReference>
<keyword evidence="2" id="KW-0805">Transcription regulation</keyword>
<dbReference type="InterPro" id="IPR013249">
    <property type="entry name" value="RNA_pol_sigma70_r4_t2"/>
</dbReference>
<keyword evidence="4" id="KW-0804">Transcription</keyword>
<dbReference type="NCBIfam" id="TIGR02937">
    <property type="entry name" value="sigma70-ECF"/>
    <property type="match status" value="1"/>
</dbReference>
<dbReference type="InterPro" id="IPR013325">
    <property type="entry name" value="RNA_pol_sigma_r2"/>
</dbReference>
<dbReference type="InterPro" id="IPR014284">
    <property type="entry name" value="RNA_pol_sigma-70_dom"/>
</dbReference>
<evidence type="ECO:0000256" key="3">
    <source>
        <dbReference type="ARBA" id="ARBA00023082"/>
    </source>
</evidence>
<protein>
    <submittedName>
        <fullName evidence="7">RNA polymerase sigma factor</fullName>
    </submittedName>
</protein>
<dbReference type="InterPro" id="IPR013324">
    <property type="entry name" value="RNA_pol_sigma_r3/r4-like"/>
</dbReference>
<dbReference type="Pfam" id="PF08281">
    <property type="entry name" value="Sigma70_r4_2"/>
    <property type="match status" value="1"/>
</dbReference>